<dbReference type="EC" id="3.1.3.7" evidence="6"/>
<evidence type="ECO:0000256" key="5">
    <source>
        <dbReference type="ARBA" id="ARBA00023136"/>
    </source>
</evidence>
<dbReference type="Gene3D" id="3.30.540.10">
    <property type="entry name" value="Fructose-1,6-Bisphosphatase, subunit A, domain 1"/>
    <property type="match status" value="1"/>
</dbReference>
<keyword evidence="6" id="KW-0479">Metal-binding</keyword>
<comment type="catalytic activity">
    <reaction evidence="6">
        <text>adenosine 3',5'-bisphosphate + H2O = AMP + phosphate</text>
        <dbReference type="Rhea" id="RHEA:10040"/>
        <dbReference type="ChEBI" id="CHEBI:15377"/>
        <dbReference type="ChEBI" id="CHEBI:43474"/>
        <dbReference type="ChEBI" id="CHEBI:58343"/>
        <dbReference type="ChEBI" id="CHEBI:456215"/>
        <dbReference type="EC" id="3.1.3.7"/>
    </reaction>
</comment>
<feature type="binding site" evidence="6">
    <location>
        <position position="253"/>
    </location>
    <ligand>
        <name>substrate</name>
    </ligand>
</feature>
<evidence type="ECO:0000256" key="4">
    <source>
        <dbReference type="ARBA" id="ARBA00022801"/>
    </source>
</evidence>
<proteinExistence type="inferred from homology"/>
<evidence type="ECO:0000256" key="3">
    <source>
        <dbReference type="ARBA" id="ARBA00022519"/>
    </source>
</evidence>
<feature type="binding site" evidence="6">
    <location>
        <begin position="122"/>
        <end position="125"/>
    </location>
    <ligand>
        <name>substrate</name>
    </ligand>
</feature>
<feature type="binding site" evidence="6">
    <location>
        <position position="120"/>
    </location>
    <ligand>
        <name>Mg(2+)</name>
        <dbReference type="ChEBI" id="CHEBI:18420"/>
        <label>2</label>
    </ligand>
</feature>
<protein>
    <recommendedName>
        <fullName evidence="6">3'(2'),5'-bisphosphate nucleotidase CysQ</fullName>
        <ecNumber evidence="6">3.1.3.7</ecNumber>
    </recommendedName>
    <alternativeName>
        <fullName evidence="6">3'(2'),5-bisphosphonucleoside 3'(2')-phosphohydrolase</fullName>
    </alternativeName>
    <alternativeName>
        <fullName evidence="6">3'-phosphoadenosine 5'-phosphate phosphatase</fullName>
        <shortName evidence="6">PAP phosphatase</shortName>
    </alternativeName>
</protein>
<evidence type="ECO:0000313" key="7">
    <source>
        <dbReference type="EMBL" id="UZP74070.1"/>
    </source>
</evidence>
<comment type="cofactor">
    <cofactor evidence="6">
        <name>Mg(2+)</name>
        <dbReference type="ChEBI" id="CHEBI:18420"/>
    </cofactor>
</comment>
<accession>A0ABY6Q4Z3</accession>
<gene>
    <name evidence="6" type="primary">cysQ</name>
    <name evidence="7" type="ORF">E0F26_04630</name>
</gene>
<dbReference type="PRINTS" id="PR00377">
    <property type="entry name" value="IMPHPHTASES"/>
</dbReference>
<comment type="subcellular location">
    <subcellularLocation>
        <location evidence="6">Cell inner membrane</location>
        <topology evidence="6">Peripheral membrane protein</topology>
        <orientation evidence="6">Cytoplasmic side</orientation>
    </subcellularLocation>
</comment>
<dbReference type="InterPro" id="IPR006240">
    <property type="entry name" value="CysQ"/>
</dbReference>
<dbReference type="InterPro" id="IPR020550">
    <property type="entry name" value="Inositol_monophosphatase_CS"/>
</dbReference>
<organism evidence="7 8">
    <name type="scientific">Candidatus Paraluminiphilus aquimaris</name>
    <dbReference type="NCBI Taxonomy" id="2518994"/>
    <lineage>
        <taxon>Bacteria</taxon>
        <taxon>Pseudomonadati</taxon>
        <taxon>Pseudomonadota</taxon>
        <taxon>Gammaproteobacteria</taxon>
        <taxon>Cellvibrionales</taxon>
        <taxon>Halieaceae</taxon>
        <taxon>Candidatus Paraluminiphilus</taxon>
    </lineage>
</organism>
<dbReference type="EMBL" id="CP036501">
    <property type="protein sequence ID" value="UZP74070.1"/>
    <property type="molecule type" value="Genomic_DNA"/>
</dbReference>
<dbReference type="InterPro" id="IPR000760">
    <property type="entry name" value="Inositol_monophosphatase-like"/>
</dbReference>
<dbReference type="PANTHER" id="PTHR43028">
    <property type="entry name" value="3'(2'),5'-BISPHOSPHATE NUCLEOTIDASE 1"/>
    <property type="match status" value="1"/>
</dbReference>
<dbReference type="HAMAP" id="MF_02095">
    <property type="entry name" value="CysQ"/>
    <property type="match status" value="1"/>
</dbReference>
<keyword evidence="4 6" id="KW-0378">Hydrolase</keyword>
<dbReference type="Pfam" id="PF00459">
    <property type="entry name" value="Inositol_P"/>
    <property type="match status" value="1"/>
</dbReference>
<comment type="function">
    <text evidence="6">Converts adenosine-3',5'-bisphosphate (PAP) to AMP.</text>
</comment>
<feature type="binding site" evidence="6">
    <location>
        <position position="100"/>
    </location>
    <ligand>
        <name>substrate</name>
    </ligand>
</feature>
<dbReference type="PANTHER" id="PTHR43028:SF5">
    <property type="entry name" value="3'(2'),5'-BISPHOSPHATE NUCLEOTIDASE 1"/>
    <property type="match status" value="1"/>
</dbReference>
<feature type="binding site" evidence="6">
    <location>
        <position position="123"/>
    </location>
    <ligand>
        <name>Mg(2+)</name>
        <dbReference type="ChEBI" id="CHEBI:18420"/>
        <label>2</label>
    </ligand>
</feature>
<keyword evidence="2 6" id="KW-1003">Cell membrane</keyword>
<evidence type="ECO:0000256" key="6">
    <source>
        <dbReference type="HAMAP-Rule" id="MF_02095"/>
    </source>
</evidence>
<feature type="binding site" evidence="6">
    <location>
        <position position="122"/>
    </location>
    <ligand>
        <name>Mg(2+)</name>
        <dbReference type="ChEBI" id="CHEBI:18420"/>
        <label>1</label>
    </ligand>
</feature>
<keyword evidence="8" id="KW-1185">Reference proteome</keyword>
<keyword evidence="5 6" id="KW-0472">Membrane</keyword>
<sequence>MLIHQVLVSMLMWWSEQNSNIQLQTLLAHGDMTQQTLLSDLLGLMDEASAIAREYYRKADELDVIKKGDSTPLTEADTALHHLITGHLRSMAIGLPVLSEESNLEEIATRHSWKACWIIDPLDGTKEFIEKTDQFTINVSLVIDGRAELGIISIPCLHEHWVGIVGNGAAIFSEGKGLSGRAVKTQSYIPPNPLVMLASHRHAPKRVEALMSSLTRSFGEVHRLNSGSAVKFCDVVSGAADVYPRTSPCSEWDVAAGDALVRAAGGSVTDREGHQILYNQRESLLAQPFVAAADPMIDFAQIIFAGR</sequence>
<reference evidence="7 8" key="1">
    <citation type="submission" date="2019-02" db="EMBL/GenBank/DDBJ databases">
        <title>Halieaceae_genomes.</title>
        <authorList>
            <person name="Li S.-H."/>
        </authorList>
    </citation>
    <scope>NUCLEOTIDE SEQUENCE [LARGE SCALE GENOMIC DNA]</scope>
    <source>
        <strain evidence="7 8">JH123</strain>
    </source>
</reference>
<comment type="similarity">
    <text evidence="1 6">Belongs to the inositol monophosphatase superfamily. CysQ family.</text>
</comment>
<dbReference type="Gene3D" id="3.40.190.80">
    <property type="match status" value="1"/>
</dbReference>
<evidence type="ECO:0000256" key="1">
    <source>
        <dbReference type="ARBA" id="ARBA00005289"/>
    </source>
</evidence>
<feature type="binding site" evidence="6">
    <location>
        <position position="100"/>
    </location>
    <ligand>
        <name>Mg(2+)</name>
        <dbReference type="ChEBI" id="CHEBI:18420"/>
        <label>1</label>
    </ligand>
</feature>
<dbReference type="CDD" id="cd01638">
    <property type="entry name" value="CysQ"/>
    <property type="match status" value="1"/>
</dbReference>
<name>A0ABY6Q4Z3_9GAMM</name>
<dbReference type="InterPro" id="IPR050725">
    <property type="entry name" value="CysQ/Inositol_MonoPase"/>
</dbReference>
<feature type="binding site" evidence="6">
    <location>
        <position position="120"/>
    </location>
    <ligand>
        <name>Mg(2+)</name>
        <dbReference type="ChEBI" id="CHEBI:18420"/>
        <label>1</label>
    </ligand>
</feature>
<dbReference type="Proteomes" id="UP001317963">
    <property type="component" value="Chromosome"/>
</dbReference>
<dbReference type="SUPFAM" id="SSF56655">
    <property type="entry name" value="Carbohydrate phosphatase"/>
    <property type="match status" value="1"/>
</dbReference>
<feature type="binding site" evidence="6">
    <location>
        <position position="253"/>
    </location>
    <ligand>
        <name>Mg(2+)</name>
        <dbReference type="ChEBI" id="CHEBI:18420"/>
        <label>2</label>
    </ligand>
</feature>
<evidence type="ECO:0000256" key="2">
    <source>
        <dbReference type="ARBA" id="ARBA00022475"/>
    </source>
</evidence>
<keyword evidence="6" id="KW-0460">Magnesium</keyword>
<keyword evidence="3 6" id="KW-0997">Cell inner membrane</keyword>
<evidence type="ECO:0000313" key="8">
    <source>
        <dbReference type="Proteomes" id="UP001317963"/>
    </source>
</evidence>
<dbReference type="PROSITE" id="PS00630">
    <property type="entry name" value="IMP_2"/>
    <property type="match status" value="1"/>
</dbReference>